<dbReference type="Pfam" id="PF08544">
    <property type="entry name" value="GHMP_kinases_C"/>
    <property type="match status" value="1"/>
</dbReference>
<dbReference type="InterPro" id="IPR013750">
    <property type="entry name" value="GHMP_kinase_C_dom"/>
</dbReference>
<dbReference type="GO" id="GO:0006012">
    <property type="term" value="P:galactose metabolic process"/>
    <property type="evidence" value="ECO:0007669"/>
    <property type="project" value="TreeGrafter"/>
</dbReference>
<proteinExistence type="predicted"/>
<gene>
    <name evidence="5" type="ORF">DTER00134_LOCUS184</name>
</gene>
<dbReference type="SUPFAM" id="SSF55060">
    <property type="entry name" value="GHMP Kinase, C-terminal domain"/>
    <property type="match status" value="1"/>
</dbReference>
<organism evidence="5">
    <name type="scientific">Dunaliella tertiolecta</name>
    <name type="common">Green alga</name>
    <dbReference type="NCBI Taxonomy" id="3047"/>
    <lineage>
        <taxon>Eukaryota</taxon>
        <taxon>Viridiplantae</taxon>
        <taxon>Chlorophyta</taxon>
        <taxon>core chlorophytes</taxon>
        <taxon>Chlorophyceae</taxon>
        <taxon>CS clade</taxon>
        <taxon>Chlamydomonadales</taxon>
        <taxon>Dunaliellaceae</taxon>
        <taxon>Dunaliella</taxon>
    </lineage>
</organism>
<evidence type="ECO:0000259" key="3">
    <source>
        <dbReference type="Pfam" id="PF00288"/>
    </source>
</evidence>
<dbReference type="Gene3D" id="3.30.230.10">
    <property type="match status" value="1"/>
</dbReference>
<accession>A0A7S3QK72</accession>
<dbReference type="InterPro" id="IPR006206">
    <property type="entry name" value="Mevalonate/galactokinase"/>
</dbReference>
<evidence type="ECO:0000256" key="1">
    <source>
        <dbReference type="ARBA" id="ARBA00022741"/>
    </source>
</evidence>
<dbReference type="GO" id="GO:0005524">
    <property type="term" value="F:ATP binding"/>
    <property type="evidence" value="ECO:0007669"/>
    <property type="project" value="UniProtKB-KW"/>
</dbReference>
<evidence type="ECO:0000256" key="2">
    <source>
        <dbReference type="ARBA" id="ARBA00022840"/>
    </source>
</evidence>
<sequence>MGPLKETWYSGPSCTASEVPADTRAFLQVLESLAAAPCAPSQAEEVEMRCARQLFQWDKDIVVARAPGRLDVLGGISDYSGSLVLQQPTSEACHAAVQLLPCSSGSQEPQCTAVSFHADGVHRVPQFRCSMSALFPNGRPLPYDRAQELFKEDARTSWAAYAVGCLLVLARELNVVLHAQEVAILVSSDVPEGKGVSSSAAIEVSTMKAMLGALQIELPGRDLALLCVKVENLVVGAPCGTMDQMACNLGNAQELLALKCQPAELQPAVSIPHSVRFWGIDSGERHSVGGNSYGSVRIGAFMGLRIASQAAFDKQKKRHGVAAVEAGEPAEDVSEHKRRRMDANSTQIQALRDCPAPICGGYLANLTPSAWVHWVEEALPESILGSDFLKEYGSHYDEATTRVDPKARYAVRVPTAHPVFESHRVAVFRQVLCGPKDSDQLLLLGELMRQSHESYGRCKLGSPGTDRLVHLVQEHMEAAKKKGRMPHLFGAKITGGGSGGTVCIVGAATAEAEAVVQEIIQVYAKERGLPSLPQVFRGSSMGAMTFGHVLLSSGALDL</sequence>
<dbReference type="EMBL" id="HBIP01000420">
    <property type="protein sequence ID" value="CAE0485145.1"/>
    <property type="molecule type" value="Transcribed_RNA"/>
</dbReference>
<dbReference type="GO" id="GO:0004335">
    <property type="term" value="F:galactokinase activity"/>
    <property type="evidence" value="ECO:0007669"/>
    <property type="project" value="TreeGrafter"/>
</dbReference>
<dbReference type="PIRSF" id="PIRSF000530">
    <property type="entry name" value="Galactokinase"/>
    <property type="match status" value="1"/>
</dbReference>
<name>A0A7S3QK72_DUNTE</name>
<reference evidence="5" key="1">
    <citation type="submission" date="2021-01" db="EMBL/GenBank/DDBJ databases">
        <authorList>
            <person name="Corre E."/>
            <person name="Pelletier E."/>
            <person name="Niang G."/>
            <person name="Scheremetjew M."/>
            <person name="Finn R."/>
            <person name="Kale V."/>
            <person name="Holt S."/>
            <person name="Cochrane G."/>
            <person name="Meng A."/>
            <person name="Brown T."/>
            <person name="Cohen L."/>
        </authorList>
    </citation>
    <scope>NUCLEOTIDE SEQUENCE</scope>
    <source>
        <strain evidence="5">CCMP1320</strain>
    </source>
</reference>
<evidence type="ECO:0008006" key="6">
    <source>
        <dbReference type="Google" id="ProtNLM"/>
    </source>
</evidence>
<dbReference type="Gene3D" id="3.30.70.890">
    <property type="entry name" value="GHMP kinase, C-terminal domain"/>
    <property type="match status" value="1"/>
</dbReference>
<dbReference type="PANTHER" id="PTHR10457">
    <property type="entry name" value="MEVALONATE KINASE/GALACTOKINASE"/>
    <property type="match status" value="1"/>
</dbReference>
<dbReference type="InterPro" id="IPR020568">
    <property type="entry name" value="Ribosomal_Su5_D2-typ_SF"/>
</dbReference>
<protein>
    <recommendedName>
        <fullName evidence="6">GHMP kinase N-terminal domain-containing protein</fullName>
    </recommendedName>
</protein>
<keyword evidence="2" id="KW-0067">ATP-binding</keyword>
<evidence type="ECO:0000259" key="4">
    <source>
        <dbReference type="Pfam" id="PF08544"/>
    </source>
</evidence>
<feature type="domain" description="GHMP kinase N-terminal" evidence="3">
    <location>
        <begin position="161"/>
        <end position="250"/>
    </location>
</feature>
<dbReference type="InterPro" id="IPR036554">
    <property type="entry name" value="GHMP_kinase_C_sf"/>
</dbReference>
<feature type="domain" description="GHMP kinase C-terminal" evidence="4">
    <location>
        <begin position="442"/>
        <end position="524"/>
    </location>
</feature>
<dbReference type="SUPFAM" id="SSF54211">
    <property type="entry name" value="Ribosomal protein S5 domain 2-like"/>
    <property type="match status" value="1"/>
</dbReference>
<dbReference type="GO" id="GO:0005829">
    <property type="term" value="C:cytosol"/>
    <property type="evidence" value="ECO:0007669"/>
    <property type="project" value="TreeGrafter"/>
</dbReference>
<dbReference type="InterPro" id="IPR014721">
    <property type="entry name" value="Ribsml_uS5_D2-typ_fold_subgr"/>
</dbReference>
<evidence type="ECO:0000313" key="5">
    <source>
        <dbReference type="EMBL" id="CAE0485145.1"/>
    </source>
</evidence>
<keyword evidence="1" id="KW-0547">Nucleotide-binding</keyword>
<dbReference type="InterPro" id="IPR006204">
    <property type="entry name" value="GHMP_kinase_N_dom"/>
</dbReference>
<dbReference type="PANTHER" id="PTHR10457:SF35">
    <property type="entry name" value="L-ARABINOKINASE"/>
    <property type="match status" value="1"/>
</dbReference>
<dbReference type="Pfam" id="PF00288">
    <property type="entry name" value="GHMP_kinases_N"/>
    <property type="match status" value="1"/>
</dbReference>
<dbReference type="PRINTS" id="PR00959">
    <property type="entry name" value="MEVGALKINASE"/>
</dbReference>
<dbReference type="AlphaFoldDB" id="A0A7S3QK72"/>